<proteinExistence type="predicted"/>
<dbReference type="PANTHER" id="PTHR45713:SF6">
    <property type="entry name" value="F5_8 TYPE C DOMAIN-CONTAINING PROTEIN"/>
    <property type="match status" value="1"/>
</dbReference>
<dbReference type="Proteomes" id="UP000256977">
    <property type="component" value="Unassembled WGS sequence"/>
</dbReference>
<dbReference type="Pfam" id="PF22633">
    <property type="entry name" value="F5_F8_type_C_2"/>
    <property type="match status" value="2"/>
</dbReference>
<gene>
    <name evidence="2" type="ORF">DFP98_117118</name>
</gene>
<dbReference type="AlphaFoldDB" id="A0A3D9JNW4"/>
<reference evidence="2 3" key="1">
    <citation type="submission" date="2018-07" db="EMBL/GenBank/DDBJ databases">
        <title>Genomic Encyclopedia of Type Strains, Phase III (KMG-III): the genomes of soil and plant-associated and newly described type strains.</title>
        <authorList>
            <person name="Whitman W."/>
        </authorList>
    </citation>
    <scope>NUCLEOTIDE SEQUENCE [LARGE SCALE GENOMIC DNA]</scope>
    <source>
        <strain evidence="2 3">CECT 7287</strain>
    </source>
</reference>
<accession>A0A3D9JNW4</accession>
<dbReference type="PANTHER" id="PTHR45713">
    <property type="entry name" value="FTP DOMAIN-CONTAINING PROTEIN"/>
    <property type="match status" value="1"/>
</dbReference>
<dbReference type="Gene3D" id="2.60.120.260">
    <property type="entry name" value="Galactose-binding domain-like"/>
    <property type="match status" value="2"/>
</dbReference>
<keyword evidence="1" id="KW-0732">Signal</keyword>
<dbReference type="InterPro" id="IPR051941">
    <property type="entry name" value="BG_Antigen-Binding_Lectin"/>
</dbReference>
<sequence>MGKRTGKRWSFVCLSLLLAAVAFMPAIAGTTSTAYAEGKGSTLVGAIRWDAWVGDLNTDGVGAPYVGHQVEATLGPNKYHFRLPFFAVETGTDSVQARELTQSVMDQQIAYAKNAGIDYWAFVYYPDNSGMDTARNLYFSSTHKNDINYNFILGAGVLPTSNFDWLVTKFQESNYQKVLSGRPLLYIFGGTGGYTSSDITTLRNKTTMAGLPNPYIVVMGSASDANSIGADALSAYNTWMGGGGPYSGLMAADQNGWNSAKNTGKKVIPWVTTGLDARPRYDNPVTWMTVGPNDWVQTATPSEIATNLQNALNWIDANSSTAEANTVLIYAWNEFDEGGWICPTLYNGTDRLDAIRNVLFPPSGGTNLALGHTYSSSSNWDVSQTADKAFDGNSSTNWQAASGSSYNGQWAEVDFGTNTTFNRVVLSEYGSRTGGFRIEYWNGLSWQTAYTGWSIGSHSSPSTHTFAAVTGSKARIYYTSGTYTPILYEFGIYNDVTNLALGHSYSSSSNWDASQTADKAFDDSLGTNWQAASGSTFHGQWAQVDFGTNTTFNRVVLSEYGSRTGGFRIEYWNGASWQTAYTGTSIGSPSSPSSHTFTAVTGSKARIYYTSGTYTPVLYEFGIYTN</sequence>
<feature type="chain" id="PRO_5038633195" evidence="1">
    <location>
        <begin position="29"/>
        <end position="626"/>
    </location>
</feature>
<evidence type="ECO:0000313" key="3">
    <source>
        <dbReference type="Proteomes" id="UP000256977"/>
    </source>
</evidence>
<keyword evidence="3" id="KW-1185">Reference proteome</keyword>
<evidence type="ECO:0000256" key="1">
    <source>
        <dbReference type="SAM" id="SignalP"/>
    </source>
</evidence>
<comment type="caution">
    <text evidence="2">The sequence shown here is derived from an EMBL/GenBank/DDBJ whole genome shotgun (WGS) entry which is preliminary data.</text>
</comment>
<dbReference type="RefSeq" id="WP_116062568.1">
    <property type="nucleotide sequence ID" value="NZ_QRDZ01000017.1"/>
</dbReference>
<dbReference type="Gene3D" id="3.20.20.80">
    <property type="entry name" value="Glycosidases"/>
    <property type="match status" value="1"/>
</dbReference>
<dbReference type="OrthoDB" id="9816424at2"/>
<feature type="signal peptide" evidence="1">
    <location>
        <begin position="1"/>
        <end position="28"/>
    </location>
</feature>
<organism evidence="2 3">
    <name type="scientific">Cohnella phaseoli</name>
    <dbReference type="NCBI Taxonomy" id="456490"/>
    <lineage>
        <taxon>Bacteria</taxon>
        <taxon>Bacillati</taxon>
        <taxon>Bacillota</taxon>
        <taxon>Bacilli</taxon>
        <taxon>Bacillales</taxon>
        <taxon>Paenibacillaceae</taxon>
        <taxon>Cohnella</taxon>
    </lineage>
</organism>
<name>A0A3D9JNW4_9BACL</name>
<dbReference type="InterPro" id="IPR008979">
    <property type="entry name" value="Galactose-bd-like_sf"/>
</dbReference>
<dbReference type="SUPFAM" id="SSF49785">
    <property type="entry name" value="Galactose-binding domain-like"/>
    <property type="match status" value="2"/>
</dbReference>
<evidence type="ECO:0000313" key="2">
    <source>
        <dbReference type="EMBL" id="RED75146.1"/>
    </source>
</evidence>
<protein>
    <submittedName>
        <fullName evidence="2">F5/8 type C domain-containing protein</fullName>
    </submittedName>
</protein>
<dbReference type="EMBL" id="QRDZ01000017">
    <property type="protein sequence ID" value="RED75146.1"/>
    <property type="molecule type" value="Genomic_DNA"/>
</dbReference>